<evidence type="ECO:0000313" key="2">
    <source>
        <dbReference type="Proteomes" id="UP000269335"/>
    </source>
</evidence>
<evidence type="ECO:0008006" key="3">
    <source>
        <dbReference type="Google" id="ProtNLM"/>
    </source>
</evidence>
<name>A0AB37Q4V4_PSECA</name>
<gene>
    <name evidence="1" type="ORF">ALQ53_200160</name>
</gene>
<protein>
    <recommendedName>
        <fullName evidence="3">Transposase</fullName>
    </recommendedName>
</protein>
<sequence>MGKTTRHWVAGHGFRRIYTSPAGAEARNALAKAVLFNRLCEVRDRSFEQQRYRTESCDRRHCAVEYGVREAITQKVQLSPVSARNPSCCLVGSIKPQSDGRQSHRFLSRI</sequence>
<dbReference type="AlphaFoldDB" id="A0AB37Q4V4"/>
<dbReference type="EMBL" id="RBPH01000230">
    <property type="protein sequence ID" value="RMN77643.1"/>
    <property type="molecule type" value="Genomic_DNA"/>
</dbReference>
<evidence type="ECO:0000313" key="1">
    <source>
        <dbReference type="EMBL" id="RMN77643.1"/>
    </source>
</evidence>
<accession>A0AB37Q4V4</accession>
<comment type="caution">
    <text evidence="1">The sequence shown here is derived from an EMBL/GenBank/DDBJ whole genome shotgun (WGS) entry which is preliminary data.</text>
</comment>
<proteinExistence type="predicted"/>
<organism evidence="1 2">
    <name type="scientific">Pseudomonas cannabina</name>
    <dbReference type="NCBI Taxonomy" id="86840"/>
    <lineage>
        <taxon>Bacteria</taxon>
        <taxon>Pseudomonadati</taxon>
        <taxon>Pseudomonadota</taxon>
        <taxon>Gammaproteobacteria</taxon>
        <taxon>Pseudomonadales</taxon>
        <taxon>Pseudomonadaceae</taxon>
        <taxon>Pseudomonas</taxon>
    </lineage>
</organism>
<dbReference type="Proteomes" id="UP000269335">
    <property type="component" value="Unassembled WGS sequence"/>
</dbReference>
<reference evidence="1 2" key="1">
    <citation type="submission" date="2018-08" db="EMBL/GenBank/DDBJ databases">
        <title>Recombination of ecologically and evolutionarily significant loci maintains genetic cohesion in the Pseudomonas syringae species complex.</title>
        <authorList>
            <person name="Dillon M."/>
            <person name="Thakur S."/>
            <person name="Almeida R.N.D."/>
            <person name="Weir B.S."/>
            <person name="Guttman D.S."/>
        </authorList>
    </citation>
    <scope>NUCLEOTIDE SEQUENCE [LARGE SCALE GENOMIC DNA]</scope>
    <source>
        <strain evidence="1 2">ICMP 15201</strain>
    </source>
</reference>